<dbReference type="Proteomes" id="UP000228781">
    <property type="component" value="Unassembled WGS sequence"/>
</dbReference>
<comment type="caution">
    <text evidence="2">The sequence shown here is derived from an EMBL/GenBank/DDBJ whole genome shotgun (WGS) entry which is preliminary data.</text>
</comment>
<dbReference type="EMBL" id="PFSK01000004">
    <property type="protein sequence ID" value="PJC23204.1"/>
    <property type="molecule type" value="Genomic_DNA"/>
</dbReference>
<sequence length="95" mass="10622">MAEQTGRDSILVDLKHFYHHLLLRVGRKGVFALLLIVVLSGSAFAGWKTGFFAELYFQYNRAEIMVILEDSQTGRPLVGVLVEARLDSARQADGQ</sequence>
<feature type="transmembrane region" description="Helical" evidence="1">
    <location>
        <begin position="29"/>
        <end position="47"/>
    </location>
</feature>
<gene>
    <name evidence="2" type="ORF">CO059_00160</name>
</gene>
<keyword evidence="1" id="KW-0812">Transmembrane</keyword>
<keyword evidence="1" id="KW-0472">Membrane</keyword>
<proteinExistence type="predicted"/>
<feature type="non-terminal residue" evidence="2">
    <location>
        <position position="95"/>
    </location>
</feature>
<reference evidence="3" key="1">
    <citation type="submission" date="2017-09" db="EMBL/GenBank/DDBJ databases">
        <title>Depth-based differentiation of microbial function through sediment-hosted aquifers and enrichment of novel symbionts in the deep terrestrial subsurface.</title>
        <authorList>
            <person name="Probst A.J."/>
            <person name="Ladd B."/>
            <person name="Jarett J.K."/>
            <person name="Geller-Mcgrath D.E."/>
            <person name="Sieber C.M.K."/>
            <person name="Emerson J.B."/>
            <person name="Anantharaman K."/>
            <person name="Thomas B.C."/>
            <person name="Malmstrom R."/>
            <person name="Stieglmeier M."/>
            <person name="Klingl A."/>
            <person name="Woyke T."/>
            <person name="Ryan C.M."/>
            <person name="Banfield J.F."/>
        </authorList>
    </citation>
    <scope>NUCLEOTIDE SEQUENCE [LARGE SCALE GENOMIC DNA]</scope>
</reference>
<evidence type="ECO:0000256" key="1">
    <source>
        <dbReference type="SAM" id="Phobius"/>
    </source>
</evidence>
<accession>A0A2M8EKE7</accession>
<keyword evidence="1" id="KW-1133">Transmembrane helix</keyword>
<organism evidence="2 3">
    <name type="scientific">candidate division WWE3 bacterium CG_4_9_14_0_2_um_filter_48_10</name>
    <dbReference type="NCBI Taxonomy" id="1975078"/>
    <lineage>
        <taxon>Bacteria</taxon>
        <taxon>Katanobacteria</taxon>
    </lineage>
</organism>
<evidence type="ECO:0000313" key="3">
    <source>
        <dbReference type="Proteomes" id="UP000228781"/>
    </source>
</evidence>
<protein>
    <submittedName>
        <fullName evidence="2">Uncharacterized protein</fullName>
    </submittedName>
</protein>
<dbReference type="AlphaFoldDB" id="A0A2M8EKE7"/>
<evidence type="ECO:0000313" key="2">
    <source>
        <dbReference type="EMBL" id="PJC23204.1"/>
    </source>
</evidence>
<name>A0A2M8EKE7_UNCKA</name>